<evidence type="ECO:0000256" key="9">
    <source>
        <dbReference type="ARBA" id="ARBA00022927"/>
    </source>
</evidence>
<keyword evidence="15" id="KW-1185">Reference proteome</keyword>
<keyword evidence="11" id="KW-0206">Cytoskeleton</keyword>
<evidence type="ECO:0000256" key="13">
    <source>
        <dbReference type="PROSITE-ProRule" id="PRU00708"/>
    </source>
</evidence>
<evidence type="ECO:0000256" key="5">
    <source>
        <dbReference type="ARBA" id="ARBA00007626"/>
    </source>
</evidence>
<keyword evidence="9" id="KW-0653">Protein transport</keyword>
<protein>
    <recommendedName>
        <fullName evidence="16">Autophagy-related protein</fullName>
    </recommendedName>
</protein>
<dbReference type="Proteomes" id="UP000824890">
    <property type="component" value="Unassembled WGS sequence"/>
</dbReference>
<keyword evidence="9" id="KW-0813">Transport</keyword>
<proteinExistence type="inferred from homology"/>
<keyword evidence="8" id="KW-0833">Ubl conjugation pathway</keyword>
<comment type="function">
    <text evidence="1">Ubiquitin-like modifier involved in autophagosomes formation. May mediate the delivery of the autophagosomes to the vacuole via the microtubule cytoskeleton.</text>
</comment>
<dbReference type="Pfam" id="PF02991">
    <property type="entry name" value="ATG8"/>
    <property type="match status" value="1"/>
</dbReference>
<dbReference type="Gene3D" id="1.25.40.10">
    <property type="entry name" value="Tetratricopeptide repeat domain"/>
    <property type="match status" value="3"/>
</dbReference>
<evidence type="ECO:0000313" key="14">
    <source>
        <dbReference type="EMBL" id="KAH0880713.1"/>
    </source>
</evidence>
<comment type="similarity">
    <text evidence="4">Belongs to the ATG8 family.</text>
</comment>
<keyword evidence="10" id="KW-0472">Membrane</keyword>
<dbReference type="Pfam" id="PF13812">
    <property type="entry name" value="PPR_3"/>
    <property type="match status" value="2"/>
</dbReference>
<keyword evidence="6" id="KW-0493">Microtubule</keyword>
<gene>
    <name evidence="14" type="ORF">HID58_068107</name>
</gene>
<evidence type="ECO:0000256" key="3">
    <source>
        <dbReference type="ARBA" id="ARBA00004370"/>
    </source>
</evidence>
<comment type="similarity">
    <text evidence="5">Belongs to the PPR family. P subfamily.</text>
</comment>
<comment type="caution">
    <text evidence="14">The sequence shown here is derived from an EMBL/GenBank/DDBJ whole genome shotgun (WGS) entry which is preliminary data.</text>
</comment>
<comment type="subcellular location">
    <subcellularLocation>
        <location evidence="2">Cytoplasm</location>
        <location evidence="2">Cytoskeleton</location>
    </subcellularLocation>
    <subcellularLocation>
        <location evidence="3">Membrane</location>
    </subcellularLocation>
</comment>
<keyword evidence="12" id="KW-0449">Lipoprotein</keyword>
<evidence type="ECO:0008006" key="16">
    <source>
        <dbReference type="Google" id="ProtNLM"/>
    </source>
</evidence>
<evidence type="ECO:0000256" key="11">
    <source>
        <dbReference type="ARBA" id="ARBA00023212"/>
    </source>
</evidence>
<organism evidence="14 15">
    <name type="scientific">Brassica napus</name>
    <name type="common">Rape</name>
    <dbReference type="NCBI Taxonomy" id="3708"/>
    <lineage>
        <taxon>Eukaryota</taxon>
        <taxon>Viridiplantae</taxon>
        <taxon>Streptophyta</taxon>
        <taxon>Embryophyta</taxon>
        <taxon>Tracheophyta</taxon>
        <taxon>Spermatophyta</taxon>
        <taxon>Magnoliopsida</taxon>
        <taxon>eudicotyledons</taxon>
        <taxon>Gunneridae</taxon>
        <taxon>Pentapetalae</taxon>
        <taxon>rosids</taxon>
        <taxon>malvids</taxon>
        <taxon>Brassicales</taxon>
        <taxon>Brassicaceae</taxon>
        <taxon>Brassiceae</taxon>
        <taxon>Brassica</taxon>
    </lineage>
</organism>
<dbReference type="SUPFAM" id="SSF54236">
    <property type="entry name" value="Ubiquitin-like"/>
    <property type="match status" value="1"/>
</dbReference>
<evidence type="ECO:0000256" key="1">
    <source>
        <dbReference type="ARBA" id="ARBA00003307"/>
    </source>
</evidence>
<dbReference type="InterPro" id="IPR029071">
    <property type="entry name" value="Ubiquitin-like_domsf"/>
</dbReference>
<accession>A0ABQ7ZKL9</accession>
<dbReference type="EMBL" id="JAGKQM010000015">
    <property type="protein sequence ID" value="KAH0880713.1"/>
    <property type="molecule type" value="Genomic_DNA"/>
</dbReference>
<evidence type="ECO:0000313" key="15">
    <source>
        <dbReference type="Proteomes" id="UP000824890"/>
    </source>
</evidence>
<name>A0ABQ7ZKL9_BRANA</name>
<evidence type="ECO:0000256" key="12">
    <source>
        <dbReference type="ARBA" id="ARBA00023288"/>
    </source>
</evidence>
<dbReference type="InterPro" id="IPR002885">
    <property type="entry name" value="PPR_rpt"/>
</dbReference>
<reference evidence="14 15" key="1">
    <citation type="submission" date="2021-05" db="EMBL/GenBank/DDBJ databases">
        <title>Genome Assembly of Synthetic Allotetraploid Brassica napus Reveals Homoeologous Exchanges between Subgenomes.</title>
        <authorList>
            <person name="Davis J.T."/>
        </authorList>
    </citation>
    <scope>NUCLEOTIDE SEQUENCE [LARGE SCALE GENOMIC DNA]</scope>
    <source>
        <strain evidence="15">cv. Da-Ae</strain>
        <tissue evidence="14">Seedling</tissue>
    </source>
</reference>
<keyword evidence="11" id="KW-0963">Cytoplasm</keyword>
<evidence type="ECO:0000256" key="10">
    <source>
        <dbReference type="ARBA" id="ARBA00023136"/>
    </source>
</evidence>
<dbReference type="InterPro" id="IPR011990">
    <property type="entry name" value="TPR-like_helical_dom_sf"/>
</dbReference>
<dbReference type="PANTHER" id="PTHR45717">
    <property type="entry name" value="OS12G0527900 PROTEIN"/>
    <property type="match status" value="1"/>
</dbReference>
<dbReference type="InterPro" id="IPR004241">
    <property type="entry name" value="Atg8-like"/>
</dbReference>
<dbReference type="CDD" id="cd16108">
    <property type="entry name" value="Ubl_ATG8_like"/>
    <property type="match status" value="1"/>
</dbReference>
<dbReference type="PANTHER" id="PTHR45717:SF26">
    <property type="entry name" value="PENTACOTRIPEPTIDE-REPEAT REGION OF PRORP DOMAIN-CONTAINING PROTEIN"/>
    <property type="match status" value="1"/>
</dbReference>
<evidence type="ECO:0000256" key="4">
    <source>
        <dbReference type="ARBA" id="ARBA00007293"/>
    </source>
</evidence>
<dbReference type="Gene3D" id="3.10.20.90">
    <property type="entry name" value="Phosphatidylinositol 3-kinase Catalytic Subunit, Chain A, domain 1"/>
    <property type="match status" value="1"/>
</dbReference>
<evidence type="ECO:0000256" key="8">
    <source>
        <dbReference type="ARBA" id="ARBA00022786"/>
    </source>
</evidence>
<evidence type="ECO:0000256" key="7">
    <source>
        <dbReference type="ARBA" id="ARBA00022737"/>
    </source>
</evidence>
<dbReference type="Pfam" id="PF01535">
    <property type="entry name" value="PPR"/>
    <property type="match status" value="1"/>
</dbReference>
<dbReference type="PROSITE" id="PS51375">
    <property type="entry name" value="PPR"/>
    <property type="match status" value="1"/>
</dbReference>
<evidence type="ECO:0000256" key="6">
    <source>
        <dbReference type="ARBA" id="ARBA00022701"/>
    </source>
</evidence>
<feature type="repeat" description="PPR" evidence="13">
    <location>
        <begin position="522"/>
        <end position="556"/>
    </location>
</feature>
<evidence type="ECO:0000256" key="2">
    <source>
        <dbReference type="ARBA" id="ARBA00004245"/>
    </source>
</evidence>
<keyword evidence="7" id="KW-0677">Repeat</keyword>
<sequence>MTLVELFLRVGLKEAMYSISKILRRSSRFNLAPSSFGAVSKLEISIGTKESAFRASGLNFSNQSQGLVRRYSVRDVFSRFIGINKLSSVADVKGDEEEKEAFPVSGDAAEGVEDDSELGSDIEDACDDGFEVEVEHSNKGKAKRTRARCELYDSIVAYKSVKHVLEQWVKEGKDLSQTEVSLAVHNLRKRRSYAMCLQLWEWLRANTQFEFTEANYASQLDLVAKVHSLQKAEAFLNDIPESSRGEVVYRTLLANCVLKLHVKRAEDLFNKMRELKFPTSVFACNQLLLLYSKHDRKKIPDVLLLMEKENIKPTRGTYQFLINSKGLSGDIAGMDKLVETMKEEGIKLDPEIQAAVARYYMRAGRKERAEEVMKEIEGEGLEQAPWVCRSLLPLYAEIGDKENVRRLSRFVEQALRYDNSIAAIKAWGKLKEIEEAEAVFDKLVEKYKLVPMLPYFSLMEIYTENKMLTKGKNLVKRIASAGVKIGPSTWHALVKLYIKAGEVGKAEMILNKATKDNKMRPLFISYMVILEEYAKRGDVHNAEKVFMRMKRAGYAAQLMQYETVLLAYVNAKTPAYGMSERMKVDNVFPNKSLAAKLAQRTTRLERCGRVVHEFGKKILRNWAAKYFNLSPYERLAESREIIAKYPTRIPVIAEKYSKTDLPAIEKKKFLVPRDMSVGQFIYILSARLHLSPGKALFVFVNNTLPQTAALMDSIYETYKDEDGFVYVCYSSEKTFG</sequence>